<dbReference type="Gene3D" id="3.40.50.2300">
    <property type="match status" value="2"/>
</dbReference>
<dbReference type="SUPFAM" id="SSF53822">
    <property type="entry name" value="Periplasmic binding protein-like I"/>
    <property type="match status" value="1"/>
</dbReference>
<keyword evidence="6" id="KW-0813">Transport</keyword>
<dbReference type="AlphaFoldDB" id="M7MQU1"/>
<accession>M7MQU1</accession>
<dbReference type="PROSITE" id="PS51257">
    <property type="entry name" value="PROKAR_LIPOPROTEIN"/>
    <property type="match status" value="1"/>
</dbReference>
<feature type="chain" id="PRO_5004081548" evidence="4">
    <location>
        <begin position="31"/>
        <end position="388"/>
    </location>
</feature>
<keyword evidence="3 4" id="KW-0732">Signal</keyword>
<dbReference type="PANTHER" id="PTHR46847:SF1">
    <property type="entry name" value="D-ALLOSE-BINDING PERIPLASMIC PROTEIN-RELATED"/>
    <property type="match status" value="1"/>
</dbReference>
<sequence>MSTIRNKKRMLGLTALVASLGIALAGCAAASEAEENASQPSSNTADSGALEAAYAGVVGTPPSDPVTVPDGISAWIVSCGQSQTTCSTPSEAAAEAAEAIGWKSNICDGQLNPNGWSNCIRQGVAASADVIFVIGQDCSSFQGPLAEAKEAGIMTIGVGANDCDVTGGEPLYTGITQQMEGMDNEAWWTKLGELQAHWLIGQTEGDTKVLEVTFSEALFGKWSSAGLNSVLDECDTCEVVGTLKLGNQDAASGAMAQKLSSALLQAGDANAIAVPIDGWFMAGLSQAIESSQRSDELAVIGAFGERSNIDLIEAGQGQDASVAFSMQWNGWSGVDAALRLMDKQEIQPSGIGLQVVDAKTNVPEKGEHFSYNPQIDFKQAYLAAWGKQ</sequence>
<keyword evidence="6" id="KW-0762">Sugar transport</keyword>
<reference evidence="6 7" key="1">
    <citation type="journal article" date="2013" name="Genome Announc.">
        <title>Draft Genome Sequence of Arthrobacter gangotriensis Strain Lz1yT, Isolated from a Penguin Rookery Soil Sample Collected in Antarctica, near the Indian Station Dakshin Gangotri.</title>
        <authorList>
            <person name="Shivaji S."/>
            <person name="Ara S."/>
            <person name="Bandi S."/>
            <person name="Singh A."/>
            <person name="Kumar Pinnaka A."/>
        </authorList>
    </citation>
    <scope>NUCLEOTIDE SEQUENCE [LARGE SCALE GENOMIC DNA]</scope>
    <source>
        <strain evidence="6 7">Lz1y</strain>
    </source>
</reference>
<feature type="signal peptide" evidence="4">
    <location>
        <begin position="1"/>
        <end position="30"/>
    </location>
</feature>
<organism evidence="6 7">
    <name type="scientific">Paeniglutamicibacter gangotriensis Lz1y</name>
    <dbReference type="NCBI Taxonomy" id="1276920"/>
    <lineage>
        <taxon>Bacteria</taxon>
        <taxon>Bacillati</taxon>
        <taxon>Actinomycetota</taxon>
        <taxon>Actinomycetes</taxon>
        <taxon>Micrococcales</taxon>
        <taxon>Micrococcaceae</taxon>
        <taxon>Paeniglutamicibacter</taxon>
    </lineage>
</organism>
<dbReference type="GO" id="GO:0030246">
    <property type="term" value="F:carbohydrate binding"/>
    <property type="evidence" value="ECO:0007669"/>
    <property type="project" value="UniProtKB-ARBA"/>
</dbReference>
<comment type="similarity">
    <text evidence="2">Belongs to the bacterial solute-binding protein 2 family.</text>
</comment>
<dbReference type="STRING" id="1276920.ADIAG_03226"/>
<gene>
    <name evidence="6" type="ORF">ADIAG_03226</name>
</gene>
<keyword evidence="7" id="KW-1185">Reference proteome</keyword>
<proteinExistence type="inferred from homology"/>
<dbReference type="InterPro" id="IPR025997">
    <property type="entry name" value="SBP_2_dom"/>
</dbReference>
<dbReference type="InterPro" id="IPR028082">
    <property type="entry name" value="Peripla_BP_I"/>
</dbReference>
<evidence type="ECO:0000313" key="6">
    <source>
        <dbReference type="EMBL" id="EMQ97431.1"/>
    </source>
</evidence>
<comment type="subcellular location">
    <subcellularLocation>
        <location evidence="1">Cell envelope</location>
    </subcellularLocation>
</comment>
<comment type="caution">
    <text evidence="6">The sequence shown here is derived from an EMBL/GenBank/DDBJ whole genome shotgun (WGS) entry which is preliminary data.</text>
</comment>
<evidence type="ECO:0000259" key="5">
    <source>
        <dbReference type="Pfam" id="PF13407"/>
    </source>
</evidence>
<dbReference type="EMBL" id="AOCK01000010">
    <property type="protein sequence ID" value="EMQ97431.1"/>
    <property type="molecule type" value="Genomic_DNA"/>
</dbReference>
<dbReference type="Pfam" id="PF13407">
    <property type="entry name" value="Peripla_BP_4"/>
    <property type="match status" value="1"/>
</dbReference>
<dbReference type="PATRIC" id="fig|1276920.7.peg.3232"/>
<dbReference type="Proteomes" id="UP000012015">
    <property type="component" value="Unassembled WGS sequence"/>
</dbReference>
<evidence type="ECO:0000256" key="3">
    <source>
        <dbReference type="ARBA" id="ARBA00022729"/>
    </source>
</evidence>
<protein>
    <submittedName>
        <fullName evidence="6">ABC-type sugar transport system, periplasmic component</fullName>
    </submittedName>
</protein>
<evidence type="ECO:0000256" key="4">
    <source>
        <dbReference type="SAM" id="SignalP"/>
    </source>
</evidence>
<dbReference type="RefSeq" id="WP_007272393.1">
    <property type="nucleotide sequence ID" value="NZ_AOCK01000010.1"/>
</dbReference>
<dbReference type="PANTHER" id="PTHR46847">
    <property type="entry name" value="D-ALLOSE-BINDING PERIPLASMIC PROTEIN-RELATED"/>
    <property type="match status" value="1"/>
</dbReference>
<feature type="domain" description="Periplasmic binding protein" evidence="5">
    <location>
        <begin position="86"/>
        <end position="344"/>
    </location>
</feature>
<evidence type="ECO:0000256" key="2">
    <source>
        <dbReference type="ARBA" id="ARBA00007639"/>
    </source>
</evidence>
<dbReference type="eggNOG" id="COG1879">
    <property type="taxonomic scope" value="Bacteria"/>
</dbReference>
<evidence type="ECO:0000313" key="7">
    <source>
        <dbReference type="Proteomes" id="UP000012015"/>
    </source>
</evidence>
<name>M7MQU1_9MICC</name>
<dbReference type="GO" id="GO:0030313">
    <property type="term" value="C:cell envelope"/>
    <property type="evidence" value="ECO:0007669"/>
    <property type="project" value="UniProtKB-SubCell"/>
</dbReference>
<evidence type="ECO:0000256" key="1">
    <source>
        <dbReference type="ARBA" id="ARBA00004196"/>
    </source>
</evidence>